<dbReference type="InterPro" id="IPR035897">
    <property type="entry name" value="Toll_tir_struct_dom_sf"/>
</dbReference>
<dbReference type="SUPFAM" id="SSF47986">
    <property type="entry name" value="DEATH domain"/>
    <property type="match status" value="1"/>
</dbReference>
<evidence type="ECO:0000259" key="2">
    <source>
        <dbReference type="PROSITE" id="PS50017"/>
    </source>
</evidence>
<sequence>MILHTIVFFSENFMKTMAKKSKIYILYNHVSGAEKETEDTKLALKFVKHSVKSLHHDNFEFIYFHEHTLLGSRKFSFFQELSEADVILVVVTPDFEKNEYVKFKNDAAVLKKLKKKNVIPLIVGENTDVPDVFCLDERHLVFDEIGYMLEEEQRKWELVKKSIMSIVEGISDSTDNGACNVINGDTSSVRDRFAGGTGLLADKGLTYLASRLGAEWPQVAINLGLSNEEIEHIQLDNPNQTVKQITKALVKWRGKQINKSKDAILNILIETLKECDRADLVKELQEKYRMTDKKCYRPDNLLKALEPVITADKRKPHDVEACLKNNCNYHQLEFDGITPANGNCLFEAVSVQLDRTPEDLRQSVVNYLRHNRAYQGLDEHVQFENFVEGNFDDYLDNMSRDGEWGDHVIVVGLSQMLHRNIAIITSSPETAQEDSMTLVMGDNSYKSKPLLLGHYWENHYQSLKPIENEYTDVSDDGPSTDMDNRKETKNELLEQNDTSMKEQKTVPVNIVFSSVDGSHTVTKNVTNTSEQQKTKHVMKKGEGKPLGGVCIKEKTDMTDNEKARERRNINFSENQSNSVKKDSKEPLNQEQKNGNMMQIEQETNTPDENRQNEMENADDQETKQQDEIHNGQNNENQSNLVKKDSKEPLNQEQKNGNMMQIEQETNTPNGNRQNEVENTDAQETIQQDEIHNSPNNGSFSKDNSSQPNEIWCKA</sequence>
<feature type="domain" description="Death" evidence="2">
    <location>
        <begin position="201"/>
        <end position="288"/>
    </location>
</feature>
<feature type="region of interest" description="Disordered" evidence="1">
    <location>
        <begin position="524"/>
        <end position="714"/>
    </location>
</feature>
<dbReference type="SUPFAM" id="SSF54001">
    <property type="entry name" value="Cysteine proteinases"/>
    <property type="match status" value="1"/>
</dbReference>
<dbReference type="CDD" id="cd22758">
    <property type="entry name" value="OTU_232R-like"/>
    <property type="match status" value="1"/>
</dbReference>
<name>A0ABQ9FIS9_TEGGR</name>
<dbReference type="CDD" id="cd01670">
    <property type="entry name" value="Death"/>
    <property type="match status" value="1"/>
</dbReference>
<dbReference type="InterPro" id="IPR038765">
    <property type="entry name" value="Papain-like_cys_pep_sf"/>
</dbReference>
<evidence type="ECO:0000313" key="4">
    <source>
        <dbReference type="EMBL" id="KAJ8317208.1"/>
    </source>
</evidence>
<dbReference type="PANTHER" id="PTHR12419:SF11">
    <property type="entry name" value="OTU DOMAIN-CONTAINING PROTEIN DDB_G0284757"/>
    <property type="match status" value="1"/>
</dbReference>
<feature type="compositionally biased region" description="Polar residues" evidence="1">
    <location>
        <begin position="569"/>
        <end position="578"/>
    </location>
</feature>
<evidence type="ECO:0000313" key="5">
    <source>
        <dbReference type="Proteomes" id="UP001217089"/>
    </source>
</evidence>
<dbReference type="PANTHER" id="PTHR12419">
    <property type="entry name" value="OTU DOMAIN CONTAINING PROTEIN"/>
    <property type="match status" value="1"/>
</dbReference>
<dbReference type="EMBL" id="JARBDR010000246">
    <property type="protein sequence ID" value="KAJ8317208.1"/>
    <property type="molecule type" value="Genomic_DNA"/>
</dbReference>
<comment type="caution">
    <text evidence="4">The sequence shown here is derived from an EMBL/GenBank/DDBJ whole genome shotgun (WGS) entry which is preliminary data.</text>
</comment>
<gene>
    <name evidence="4" type="ORF">KUTeg_005112</name>
</gene>
<feature type="compositionally biased region" description="Polar residues" evidence="1">
    <location>
        <begin position="650"/>
        <end position="673"/>
    </location>
</feature>
<protein>
    <recommendedName>
        <fullName evidence="6">Ubiquitinyl hydrolase 1</fullName>
    </recommendedName>
</protein>
<dbReference type="Gene3D" id="1.10.533.10">
    <property type="entry name" value="Death Domain, Fas"/>
    <property type="match status" value="1"/>
</dbReference>
<evidence type="ECO:0000256" key="1">
    <source>
        <dbReference type="SAM" id="MobiDB-lite"/>
    </source>
</evidence>
<dbReference type="Pfam" id="PF02338">
    <property type="entry name" value="OTU"/>
    <property type="match status" value="1"/>
</dbReference>
<dbReference type="Gene3D" id="3.90.70.80">
    <property type="match status" value="1"/>
</dbReference>
<accession>A0ABQ9FIS9</accession>
<dbReference type="InterPro" id="IPR011029">
    <property type="entry name" value="DEATH-like_dom_sf"/>
</dbReference>
<feature type="compositionally biased region" description="Basic and acidic residues" evidence="1">
    <location>
        <begin position="620"/>
        <end position="629"/>
    </location>
</feature>
<evidence type="ECO:0008006" key="6">
    <source>
        <dbReference type="Google" id="ProtNLM"/>
    </source>
</evidence>
<dbReference type="PROSITE" id="PS50017">
    <property type="entry name" value="DEATH_DOMAIN"/>
    <property type="match status" value="1"/>
</dbReference>
<dbReference type="InterPro" id="IPR000488">
    <property type="entry name" value="Death_dom"/>
</dbReference>
<dbReference type="InterPro" id="IPR003323">
    <property type="entry name" value="OTU_dom"/>
</dbReference>
<feature type="compositionally biased region" description="Polar residues" evidence="1">
    <location>
        <begin position="630"/>
        <end position="640"/>
    </location>
</feature>
<keyword evidence="5" id="KW-1185">Reference proteome</keyword>
<organism evidence="4 5">
    <name type="scientific">Tegillarca granosa</name>
    <name type="common">Malaysian cockle</name>
    <name type="synonym">Anadara granosa</name>
    <dbReference type="NCBI Taxonomy" id="220873"/>
    <lineage>
        <taxon>Eukaryota</taxon>
        <taxon>Metazoa</taxon>
        <taxon>Spiralia</taxon>
        <taxon>Lophotrochozoa</taxon>
        <taxon>Mollusca</taxon>
        <taxon>Bivalvia</taxon>
        <taxon>Autobranchia</taxon>
        <taxon>Pteriomorphia</taxon>
        <taxon>Arcoida</taxon>
        <taxon>Arcoidea</taxon>
        <taxon>Arcidae</taxon>
        <taxon>Tegillarca</taxon>
    </lineage>
</organism>
<feature type="compositionally biased region" description="Polar residues" evidence="1">
    <location>
        <begin position="588"/>
        <end position="606"/>
    </location>
</feature>
<reference evidence="4 5" key="1">
    <citation type="submission" date="2022-12" db="EMBL/GenBank/DDBJ databases">
        <title>Chromosome-level genome of Tegillarca granosa.</title>
        <authorList>
            <person name="Kim J."/>
        </authorList>
    </citation>
    <scope>NUCLEOTIDE SEQUENCE [LARGE SCALE GENOMIC DNA]</scope>
    <source>
        <strain evidence="4">Teg-2019</strain>
        <tissue evidence="4">Adductor muscle</tissue>
    </source>
</reference>
<proteinExistence type="predicted"/>
<feature type="compositionally biased region" description="Polar residues" evidence="1">
    <location>
        <begin position="679"/>
        <end position="708"/>
    </location>
</feature>
<feature type="domain" description="OTU" evidence="3">
    <location>
        <begin position="333"/>
        <end position="466"/>
    </location>
</feature>
<dbReference type="InterPro" id="IPR050704">
    <property type="entry name" value="Peptidase_C85-like"/>
</dbReference>
<dbReference type="Pfam" id="PF00531">
    <property type="entry name" value="Death"/>
    <property type="match status" value="1"/>
</dbReference>
<feature type="compositionally biased region" description="Basic and acidic residues" evidence="1">
    <location>
        <begin position="551"/>
        <end position="568"/>
    </location>
</feature>
<dbReference type="Proteomes" id="UP001217089">
    <property type="component" value="Unassembled WGS sequence"/>
</dbReference>
<evidence type="ECO:0000259" key="3">
    <source>
        <dbReference type="PROSITE" id="PS50802"/>
    </source>
</evidence>
<dbReference type="Gene3D" id="3.40.50.10140">
    <property type="entry name" value="Toll/interleukin-1 receptor homology (TIR) domain"/>
    <property type="match status" value="1"/>
</dbReference>
<dbReference type="PROSITE" id="PS50802">
    <property type="entry name" value="OTU"/>
    <property type="match status" value="1"/>
</dbReference>